<dbReference type="AlphaFoldDB" id="A0A1F5NR02"/>
<accession>A0A1F5NR02</accession>
<gene>
    <name evidence="2" type="ORF">A2826_00865</name>
</gene>
<proteinExistence type="predicted"/>
<dbReference type="EMBL" id="MFEI01000040">
    <property type="protein sequence ID" value="OGE80117.1"/>
    <property type="molecule type" value="Genomic_DNA"/>
</dbReference>
<sequence>MLKEKVLSYTAFFEPATEGGYIVYIPALPGLVTQGESLEEAKKMVIDAIQSYIAVMKEDGDEIPVESKDVIVDRVEAKIL</sequence>
<dbReference type="STRING" id="1817822.A2826_00865"/>
<evidence type="ECO:0000313" key="2">
    <source>
        <dbReference type="EMBL" id="OGE80117.1"/>
    </source>
</evidence>
<dbReference type="SUPFAM" id="SSF143100">
    <property type="entry name" value="TTHA1013/TTHA0281-like"/>
    <property type="match status" value="1"/>
</dbReference>
<dbReference type="Gene3D" id="3.30.160.250">
    <property type="match status" value="1"/>
</dbReference>
<evidence type="ECO:0000259" key="1">
    <source>
        <dbReference type="Pfam" id="PF15919"/>
    </source>
</evidence>
<dbReference type="PANTHER" id="PTHR34504">
    <property type="entry name" value="ANTITOXIN HICB"/>
    <property type="match status" value="1"/>
</dbReference>
<organism evidence="2 3">
    <name type="scientific">Candidatus Doudnabacteria bacterium RIFCSPHIGHO2_01_FULL_43_23</name>
    <dbReference type="NCBI Taxonomy" id="1817822"/>
    <lineage>
        <taxon>Bacteria</taxon>
        <taxon>Candidatus Doudnaibacteriota</taxon>
    </lineage>
</organism>
<dbReference type="InterPro" id="IPR031807">
    <property type="entry name" value="HicB-like"/>
</dbReference>
<evidence type="ECO:0000313" key="3">
    <source>
        <dbReference type="Proteomes" id="UP000177912"/>
    </source>
</evidence>
<dbReference type="InterPro" id="IPR051404">
    <property type="entry name" value="TA_system_antitoxin"/>
</dbReference>
<dbReference type="InterPro" id="IPR035069">
    <property type="entry name" value="TTHA1013/TTHA0281-like"/>
</dbReference>
<dbReference type="PANTHER" id="PTHR34504:SF2">
    <property type="entry name" value="UPF0150 PROTEIN SSL0259"/>
    <property type="match status" value="1"/>
</dbReference>
<comment type="caution">
    <text evidence="2">The sequence shown here is derived from an EMBL/GenBank/DDBJ whole genome shotgun (WGS) entry which is preliminary data.</text>
</comment>
<dbReference type="Pfam" id="PF15919">
    <property type="entry name" value="HicB_lk_antitox"/>
    <property type="match status" value="1"/>
</dbReference>
<protein>
    <recommendedName>
        <fullName evidence="1">HicB-like antitoxin of toxin-antitoxin system domain-containing protein</fullName>
    </recommendedName>
</protein>
<name>A0A1F5NR02_9BACT</name>
<feature type="domain" description="HicB-like antitoxin of toxin-antitoxin system" evidence="1">
    <location>
        <begin position="9"/>
        <end position="67"/>
    </location>
</feature>
<reference evidence="2 3" key="1">
    <citation type="journal article" date="2016" name="Nat. Commun.">
        <title>Thousands of microbial genomes shed light on interconnected biogeochemical processes in an aquifer system.</title>
        <authorList>
            <person name="Anantharaman K."/>
            <person name="Brown C.T."/>
            <person name="Hug L.A."/>
            <person name="Sharon I."/>
            <person name="Castelle C.J."/>
            <person name="Probst A.J."/>
            <person name="Thomas B.C."/>
            <person name="Singh A."/>
            <person name="Wilkins M.J."/>
            <person name="Karaoz U."/>
            <person name="Brodie E.L."/>
            <person name="Williams K.H."/>
            <person name="Hubbard S.S."/>
            <person name="Banfield J.F."/>
        </authorList>
    </citation>
    <scope>NUCLEOTIDE SEQUENCE [LARGE SCALE GENOMIC DNA]</scope>
</reference>
<dbReference type="Proteomes" id="UP000177912">
    <property type="component" value="Unassembled WGS sequence"/>
</dbReference>